<dbReference type="EMBL" id="JAKRRX010000173">
    <property type="protein sequence ID" value="MCW8336066.1"/>
    <property type="molecule type" value="Genomic_DNA"/>
</dbReference>
<dbReference type="RefSeq" id="WP_265689133.1">
    <property type="nucleotide sequence ID" value="NZ_JAKRRX010000173.1"/>
</dbReference>
<organism evidence="2 3">
    <name type="scientific">Vibrio paucivorans</name>
    <dbReference type="NCBI Taxonomy" id="2829489"/>
    <lineage>
        <taxon>Bacteria</taxon>
        <taxon>Pseudomonadati</taxon>
        <taxon>Pseudomonadota</taxon>
        <taxon>Gammaproteobacteria</taxon>
        <taxon>Vibrionales</taxon>
        <taxon>Vibrionaceae</taxon>
        <taxon>Vibrio</taxon>
    </lineage>
</organism>
<dbReference type="AlphaFoldDB" id="A0A9X3CHY9"/>
<evidence type="ECO:0000313" key="3">
    <source>
        <dbReference type="Proteomes" id="UP001155586"/>
    </source>
</evidence>
<dbReference type="Proteomes" id="UP001155586">
    <property type="component" value="Unassembled WGS sequence"/>
</dbReference>
<evidence type="ECO:0000313" key="2">
    <source>
        <dbReference type="EMBL" id="MCW8336066.1"/>
    </source>
</evidence>
<sequence>MLRSQITWCMVLCMPLAANACDLFSSPSSNRAADAPVLANSGVCFSVEETLDFASKQWVNLSSLLDEDDTPPTSSYWDDWVLKSKSDPILTQSVSSNYFGIGVWRPTELKKYERDMSTEEWLLSHGLQLSVGFGEKKV</sequence>
<feature type="non-terminal residue" evidence="2">
    <location>
        <position position="138"/>
    </location>
</feature>
<feature type="chain" id="PRO_5040842913" evidence="1">
    <location>
        <begin position="21"/>
        <end position="138"/>
    </location>
</feature>
<gene>
    <name evidence="2" type="ORF">MD483_19840</name>
</gene>
<name>A0A9X3CHY9_9VIBR</name>
<protein>
    <submittedName>
        <fullName evidence="2">Uncharacterized protein</fullName>
    </submittedName>
</protein>
<accession>A0A9X3CHY9</accession>
<evidence type="ECO:0000256" key="1">
    <source>
        <dbReference type="SAM" id="SignalP"/>
    </source>
</evidence>
<keyword evidence="1" id="KW-0732">Signal</keyword>
<feature type="signal peptide" evidence="1">
    <location>
        <begin position="1"/>
        <end position="20"/>
    </location>
</feature>
<proteinExistence type="predicted"/>
<reference evidence="2" key="1">
    <citation type="submission" date="2022-02" db="EMBL/GenBank/DDBJ databases">
        <title>Vibrio sp. nov., a new bacterium isolated from Bohai sea, China.</title>
        <authorList>
            <person name="Yuan Y."/>
        </authorList>
    </citation>
    <scope>NUCLEOTIDE SEQUENCE</scope>
    <source>
        <strain evidence="2">DBSS07</strain>
    </source>
</reference>
<comment type="caution">
    <text evidence="2">The sequence shown here is derived from an EMBL/GenBank/DDBJ whole genome shotgun (WGS) entry which is preliminary data.</text>
</comment>
<keyword evidence="3" id="KW-1185">Reference proteome</keyword>